<dbReference type="RefSeq" id="WP_138646421.1">
    <property type="nucleotide sequence ID" value="NZ_VCKW01000090.1"/>
</dbReference>
<dbReference type="InterPro" id="IPR036396">
    <property type="entry name" value="Cyt_P450_sf"/>
</dbReference>
<comment type="caution">
    <text evidence="7">The sequence shown here is derived from an EMBL/GenBank/DDBJ whole genome shotgun (WGS) entry which is preliminary data.</text>
</comment>
<dbReference type="GO" id="GO:0005506">
    <property type="term" value="F:iron ion binding"/>
    <property type="evidence" value="ECO:0007669"/>
    <property type="project" value="InterPro"/>
</dbReference>
<evidence type="ECO:0000256" key="3">
    <source>
        <dbReference type="ARBA" id="ARBA00022723"/>
    </source>
</evidence>
<dbReference type="Gene3D" id="1.10.630.10">
    <property type="entry name" value="Cytochrome P450"/>
    <property type="match status" value="1"/>
</dbReference>
<dbReference type="Proteomes" id="UP000309174">
    <property type="component" value="Unassembled WGS sequence"/>
</dbReference>
<evidence type="ECO:0000256" key="2">
    <source>
        <dbReference type="ARBA" id="ARBA00022617"/>
    </source>
</evidence>
<gene>
    <name evidence="7" type="ORF">ETD83_18710</name>
</gene>
<dbReference type="GO" id="GO:0020037">
    <property type="term" value="F:heme binding"/>
    <property type="evidence" value="ECO:0007669"/>
    <property type="project" value="InterPro"/>
</dbReference>
<evidence type="ECO:0000313" key="8">
    <source>
        <dbReference type="Proteomes" id="UP000309174"/>
    </source>
</evidence>
<evidence type="ECO:0000256" key="6">
    <source>
        <dbReference type="ARBA" id="ARBA00023033"/>
    </source>
</evidence>
<keyword evidence="4" id="KW-0560">Oxidoreductase</keyword>
<dbReference type="GO" id="GO:0036199">
    <property type="term" value="F:cholest-4-en-3-one 26-monooxygenase activity"/>
    <property type="evidence" value="ECO:0007669"/>
    <property type="project" value="TreeGrafter"/>
</dbReference>
<sequence>MPGSADIDLSKGAFWAAPYAERAAAFGVLRREKPIGFFAEPRVRWAKRGPGFYAVTRHADVVEASRRPEDFSSAEGVMVFERPPESIEFFDSMINMDDPRHARLRRIVSRAFTPNMIKRLDGEIRRVASEIVDGLPRRGTFDVVTDVAERLPLTIICRMMGVPESRHRFVAERTNIILGAGDPEYTPDKAESEPAALLTAAAELAGMVKELAAERAGDPGDDLTSKLVNANIDGEKLTARELGSFFGILLQAGNETTRTAISHGLMLLTEHPEQKRRWAGDFDRYAATATDEIVRVASPIIYMRRTATRDCELNGHHFSKGDKLLLYYWSANRDETVFDDPERFDITRSPNPHLGFGAPGPHYCLGAHLARSEVTAIFRELLGRAPGVHAAGAPDRLRSNFLNGIKHLPCSLS</sequence>
<accession>A0A5C4JCR2</accession>
<dbReference type="FunFam" id="1.10.630.10:FF:000018">
    <property type="entry name" value="Cytochrome P450 monooxygenase"/>
    <property type="match status" value="1"/>
</dbReference>
<keyword evidence="6" id="KW-0503">Monooxygenase</keyword>
<dbReference type="SUPFAM" id="SSF48264">
    <property type="entry name" value="Cytochrome P450"/>
    <property type="match status" value="1"/>
</dbReference>
<keyword evidence="3" id="KW-0479">Metal-binding</keyword>
<comment type="similarity">
    <text evidence="1">Belongs to the cytochrome P450 family.</text>
</comment>
<proteinExistence type="inferred from homology"/>
<keyword evidence="5" id="KW-0408">Iron</keyword>
<name>A0A5C4JCR2_9ACTN</name>
<keyword evidence="2" id="KW-0349">Heme</keyword>
<evidence type="ECO:0000256" key="5">
    <source>
        <dbReference type="ARBA" id="ARBA00023004"/>
    </source>
</evidence>
<evidence type="ECO:0000313" key="7">
    <source>
        <dbReference type="EMBL" id="TMQ98952.1"/>
    </source>
</evidence>
<organism evidence="7 8">
    <name type="scientific">Actinomadura soli</name>
    <dbReference type="NCBI Taxonomy" id="2508997"/>
    <lineage>
        <taxon>Bacteria</taxon>
        <taxon>Bacillati</taxon>
        <taxon>Actinomycetota</taxon>
        <taxon>Actinomycetes</taxon>
        <taxon>Streptosporangiales</taxon>
        <taxon>Thermomonosporaceae</taxon>
        <taxon>Actinomadura</taxon>
    </lineage>
</organism>
<dbReference type="Pfam" id="PF00067">
    <property type="entry name" value="p450"/>
    <property type="match status" value="1"/>
</dbReference>
<dbReference type="OrthoDB" id="3203662at2"/>
<dbReference type="PANTHER" id="PTHR46696">
    <property type="entry name" value="P450, PUTATIVE (EUROFUNG)-RELATED"/>
    <property type="match status" value="1"/>
</dbReference>
<dbReference type="GO" id="GO:0008395">
    <property type="term" value="F:steroid hydroxylase activity"/>
    <property type="evidence" value="ECO:0007669"/>
    <property type="project" value="TreeGrafter"/>
</dbReference>
<dbReference type="InterPro" id="IPR001128">
    <property type="entry name" value="Cyt_P450"/>
</dbReference>
<dbReference type="PANTHER" id="PTHR46696:SF4">
    <property type="entry name" value="BIOTIN BIOSYNTHESIS CYTOCHROME P450"/>
    <property type="match status" value="1"/>
</dbReference>
<reference evidence="7 8" key="1">
    <citation type="submission" date="2019-05" db="EMBL/GenBank/DDBJ databases">
        <title>Draft genome sequence of Actinomadura sp. 14C53.</title>
        <authorList>
            <person name="Saricaoglu S."/>
            <person name="Isik K."/>
        </authorList>
    </citation>
    <scope>NUCLEOTIDE SEQUENCE [LARGE SCALE GENOMIC DNA]</scope>
    <source>
        <strain evidence="7 8">14C53</strain>
    </source>
</reference>
<dbReference type="EMBL" id="VCKW01000090">
    <property type="protein sequence ID" value="TMQ98952.1"/>
    <property type="molecule type" value="Genomic_DNA"/>
</dbReference>
<keyword evidence="8" id="KW-1185">Reference proteome</keyword>
<dbReference type="InterPro" id="IPR002397">
    <property type="entry name" value="Cyt_P450_B"/>
</dbReference>
<dbReference type="PRINTS" id="PR00359">
    <property type="entry name" value="BP450"/>
</dbReference>
<protein>
    <submittedName>
        <fullName evidence="7">Cytochrome P450</fullName>
    </submittedName>
</protein>
<dbReference type="GO" id="GO:0006707">
    <property type="term" value="P:cholesterol catabolic process"/>
    <property type="evidence" value="ECO:0007669"/>
    <property type="project" value="TreeGrafter"/>
</dbReference>
<evidence type="ECO:0000256" key="4">
    <source>
        <dbReference type="ARBA" id="ARBA00023002"/>
    </source>
</evidence>
<dbReference type="AlphaFoldDB" id="A0A5C4JCR2"/>
<evidence type="ECO:0000256" key="1">
    <source>
        <dbReference type="ARBA" id="ARBA00010617"/>
    </source>
</evidence>
<dbReference type="CDD" id="cd11033">
    <property type="entry name" value="CYP142-like"/>
    <property type="match status" value="1"/>
</dbReference>